<dbReference type="EMBL" id="QLLN01000001">
    <property type="protein sequence ID" value="RAJ15864.1"/>
    <property type="molecule type" value="Genomic_DNA"/>
</dbReference>
<dbReference type="Gene3D" id="2.40.160.50">
    <property type="entry name" value="membrane protein fhac: a member of the omp85/tpsb transporter family"/>
    <property type="match status" value="1"/>
</dbReference>
<dbReference type="PANTHER" id="PTHR12815">
    <property type="entry name" value="SORTING AND ASSEMBLY MACHINERY SAMM50 PROTEIN FAMILY MEMBER"/>
    <property type="match status" value="1"/>
</dbReference>
<evidence type="ECO:0000256" key="4">
    <source>
        <dbReference type="ARBA" id="ARBA00023136"/>
    </source>
</evidence>
<proteinExistence type="predicted"/>
<keyword evidence="9" id="KW-1185">Reference proteome</keyword>
<evidence type="ECO:0000256" key="3">
    <source>
        <dbReference type="ARBA" id="ARBA00022729"/>
    </source>
</evidence>
<keyword evidence="6" id="KW-1133">Transmembrane helix</keyword>
<sequence>MTRRTEIKKKNRILKASFTYHYALLLLLTASLYSCGVSKFIPNGEALYTGSKINIESNKDIGNTKKISQELHTLLDPEPNSKILGIRPGLYLHYKTQKKNPGFLNRWLNKKWGEEPVYLSDVNPQRIEQLMLNRLDNRGFFYSKVSSKLDSTRKHAALRYQVELQQPYTLEQFKLDKDSLPIYNDISKALTQTEIKLGKRFDLELMKYERERIDQELKQKGYYNFNPDFLIFEVDTNRYDNKKFDLFLRLKKNVPKKSLVPYTIDSISVFPNFSIDTDTLTPSSTSTINGMSFFQKEEFFKPKKLEPYILFGLGQKYNSNTARLTSNRLSSLGTYKFVNIRFNEKDTSATDSVGSLSADIFLSPLTKRSVRAEFQAVTKSNGFAGPGVAVTYNNRNLFRGGETFGITGNFAYETQLSGGNNTGLSSIAGGLKADLIIPSLLPFSPRSFKYAVPKTKISLGTDFLKRSKLYTLSSFNTSFGYTWNANKFVYHELNPINVNYVNLSNTTEEFLAILDNNPFLSQSFEQQFIAGLNYTFTYNELVDPNKSRPFFVSTSLDIAGNTLNLLSGSKTTIFGLEYAQYAKADIDFRYYIKWAKEQALVARLYGGWGIPYGNSSTLPFVKQFFSGGPYSVRAFNIRSLGPGTFNSVEDGTSSFFDQSGNLKLEANLEYRFPIWSYFKGAIFADAGNVWLTNETEISEDASAESIEFNEELLAKGKFSSNWAKELGIGLGVGLRVDIQSFVLRFDFSSPLQVPYLPEGERIRIPFFDGGSNNLIFNFAIGYPF</sequence>
<dbReference type="PROSITE" id="PS51257">
    <property type="entry name" value="PROKAR_LIPOPROTEIN"/>
    <property type="match status" value="1"/>
</dbReference>
<evidence type="ECO:0000256" key="5">
    <source>
        <dbReference type="ARBA" id="ARBA00023237"/>
    </source>
</evidence>
<dbReference type="OrthoDB" id="9814535at2"/>
<dbReference type="InterPro" id="IPR000184">
    <property type="entry name" value="Bac_surfAg_D15"/>
</dbReference>
<dbReference type="PANTHER" id="PTHR12815:SF47">
    <property type="entry name" value="TRANSLOCATION AND ASSEMBLY MODULE SUBUNIT TAMA"/>
    <property type="match status" value="1"/>
</dbReference>
<dbReference type="AlphaFoldDB" id="A0A327RJX8"/>
<evidence type="ECO:0000259" key="7">
    <source>
        <dbReference type="Pfam" id="PF01103"/>
    </source>
</evidence>
<evidence type="ECO:0000256" key="2">
    <source>
        <dbReference type="ARBA" id="ARBA00022692"/>
    </source>
</evidence>
<accession>A0A327RJX8</accession>
<keyword evidence="2 6" id="KW-0812">Transmembrane</keyword>
<keyword evidence="5" id="KW-0998">Cell outer membrane</keyword>
<evidence type="ECO:0000313" key="9">
    <source>
        <dbReference type="Proteomes" id="UP000249696"/>
    </source>
</evidence>
<keyword evidence="3" id="KW-0732">Signal</keyword>
<protein>
    <submittedName>
        <fullName evidence="8">Outer membrane protein assembly factor BamA</fullName>
    </submittedName>
</protein>
<dbReference type="RefSeq" id="WP_111622111.1">
    <property type="nucleotide sequence ID" value="NZ_QLLN01000001.1"/>
</dbReference>
<dbReference type="Proteomes" id="UP000249696">
    <property type="component" value="Unassembled WGS sequence"/>
</dbReference>
<evidence type="ECO:0000256" key="1">
    <source>
        <dbReference type="ARBA" id="ARBA00004370"/>
    </source>
</evidence>
<evidence type="ECO:0000313" key="8">
    <source>
        <dbReference type="EMBL" id="RAJ15864.1"/>
    </source>
</evidence>
<gene>
    <name evidence="8" type="ORF">LV92_00567</name>
</gene>
<comment type="caution">
    <text evidence="8">The sequence shown here is derived from an EMBL/GenBank/DDBJ whole genome shotgun (WGS) entry which is preliminary data.</text>
</comment>
<organism evidence="8 9">
    <name type="scientific">Arenibacter echinorum</name>
    <dbReference type="NCBI Taxonomy" id="440515"/>
    <lineage>
        <taxon>Bacteria</taxon>
        <taxon>Pseudomonadati</taxon>
        <taxon>Bacteroidota</taxon>
        <taxon>Flavobacteriia</taxon>
        <taxon>Flavobacteriales</taxon>
        <taxon>Flavobacteriaceae</taxon>
        <taxon>Arenibacter</taxon>
    </lineage>
</organism>
<dbReference type="GO" id="GO:0019867">
    <property type="term" value="C:outer membrane"/>
    <property type="evidence" value="ECO:0007669"/>
    <property type="project" value="InterPro"/>
</dbReference>
<name>A0A327RJX8_9FLAO</name>
<evidence type="ECO:0000256" key="6">
    <source>
        <dbReference type="SAM" id="Phobius"/>
    </source>
</evidence>
<keyword evidence="4 6" id="KW-0472">Membrane</keyword>
<reference evidence="8 9" key="1">
    <citation type="submission" date="2018-06" db="EMBL/GenBank/DDBJ databases">
        <title>Genomic Encyclopedia of Archaeal and Bacterial Type Strains, Phase II (KMG-II): from individual species to whole genera.</title>
        <authorList>
            <person name="Goeker M."/>
        </authorList>
    </citation>
    <scope>NUCLEOTIDE SEQUENCE [LARGE SCALE GENOMIC DNA]</scope>
    <source>
        <strain evidence="8 9">DSM 23522</strain>
    </source>
</reference>
<comment type="subcellular location">
    <subcellularLocation>
        <location evidence="1">Membrane</location>
    </subcellularLocation>
</comment>
<feature type="domain" description="Bacterial surface antigen (D15)" evidence="7">
    <location>
        <begin position="474"/>
        <end position="772"/>
    </location>
</feature>
<dbReference type="InterPro" id="IPR039910">
    <property type="entry name" value="D15-like"/>
</dbReference>
<dbReference type="Pfam" id="PF01103">
    <property type="entry name" value="Omp85"/>
    <property type="match status" value="1"/>
</dbReference>
<feature type="transmembrane region" description="Helical" evidence="6">
    <location>
        <begin position="12"/>
        <end position="33"/>
    </location>
</feature>